<keyword evidence="2" id="KW-1133">Transmembrane helix</keyword>
<dbReference type="Proteomes" id="UP001610335">
    <property type="component" value="Unassembled WGS sequence"/>
</dbReference>
<sequence>MQCPRINIAYAGMVCTVCTSILASVQSLWVSAFLDGKLRRLPKTEGETMNEVMPHTQFRRPSDERSWFEEP</sequence>
<keyword evidence="4" id="KW-1185">Reference proteome</keyword>
<comment type="caution">
    <text evidence="3">The sequence shown here is derived from an EMBL/GenBank/DDBJ whole genome shotgun (WGS) entry which is preliminary data.</text>
</comment>
<keyword evidence="2" id="KW-0812">Transmembrane</keyword>
<accession>A0ABR4I307</accession>
<reference evidence="3 4" key="1">
    <citation type="submission" date="2024-07" db="EMBL/GenBank/DDBJ databases">
        <title>Section-level genome sequencing and comparative genomics of Aspergillus sections Usti and Cavernicolus.</title>
        <authorList>
            <consortium name="Lawrence Berkeley National Laboratory"/>
            <person name="Nybo J.L."/>
            <person name="Vesth T.C."/>
            <person name="Theobald S."/>
            <person name="Frisvad J.C."/>
            <person name="Larsen T.O."/>
            <person name="Kjaerboelling I."/>
            <person name="Rothschild-Mancinelli K."/>
            <person name="Lyhne E.K."/>
            <person name="Kogle M.E."/>
            <person name="Barry K."/>
            <person name="Clum A."/>
            <person name="Na H."/>
            <person name="Ledsgaard L."/>
            <person name="Lin J."/>
            <person name="Lipzen A."/>
            <person name="Kuo A."/>
            <person name="Riley R."/>
            <person name="Mondo S."/>
            <person name="LaButti K."/>
            <person name="Haridas S."/>
            <person name="Pangalinan J."/>
            <person name="Salamov A.A."/>
            <person name="Simmons B.A."/>
            <person name="Magnuson J.K."/>
            <person name="Chen J."/>
            <person name="Drula E."/>
            <person name="Henrissat B."/>
            <person name="Wiebenga A."/>
            <person name="Lubbers R.J."/>
            <person name="Gomes A.C."/>
            <person name="Makela M.R."/>
            <person name="Stajich J."/>
            <person name="Grigoriev I.V."/>
            <person name="Mortensen U.H."/>
            <person name="De vries R.P."/>
            <person name="Baker S.E."/>
            <person name="Andersen M.R."/>
        </authorList>
    </citation>
    <scope>NUCLEOTIDE SEQUENCE [LARGE SCALE GENOMIC DNA]</scope>
    <source>
        <strain evidence="3 4">CBS 600.67</strain>
    </source>
</reference>
<feature type="region of interest" description="Disordered" evidence="1">
    <location>
        <begin position="45"/>
        <end position="71"/>
    </location>
</feature>
<feature type="transmembrane region" description="Helical" evidence="2">
    <location>
        <begin position="6"/>
        <end position="34"/>
    </location>
</feature>
<dbReference type="EMBL" id="JBFXLS010000060">
    <property type="protein sequence ID" value="KAL2822139.1"/>
    <property type="molecule type" value="Genomic_DNA"/>
</dbReference>
<feature type="compositionally biased region" description="Basic and acidic residues" evidence="1">
    <location>
        <begin position="60"/>
        <end position="71"/>
    </location>
</feature>
<evidence type="ECO:0000256" key="2">
    <source>
        <dbReference type="SAM" id="Phobius"/>
    </source>
</evidence>
<protein>
    <submittedName>
        <fullName evidence="3">Uncharacterized protein</fullName>
    </submittedName>
</protein>
<evidence type="ECO:0000256" key="1">
    <source>
        <dbReference type="SAM" id="MobiDB-lite"/>
    </source>
</evidence>
<keyword evidence="2" id="KW-0472">Membrane</keyword>
<proteinExistence type="predicted"/>
<organism evidence="3 4">
    <name type="scientific">Aspergillus cavernicola</name>
    <dbReference type="NCBI Taxonomy" id="176166"/>
    <lineage>
        <taxon>Eukaryota</taxon>
        <taxon>Fungi</taxon>
        <taxon>Dikarya</taxon>
        <taxon>Ascomycota</taxon>
        <taxon>Pezizomycotina</taxon>
        <taxon>Eurotiomycetes</taxon>
        <taxon>Eurotiomycetidae</taxon>
        <taxon>Eurotiales</taxon>
        <taxon>Aspergillaceae</taxon>
        <taxon>Aspergillus</taxon>
        <taxon>Aspergillus subgen. Nidulantes</taxon>
    </lineage>
</organism>
<evidence type="ECO:0000313" key="3">
    <source>
        <dbReference type="EMBL" id="KAL2822139.1"/>
    </source>
</evidence>
<gene>
    <name evidence="3" type="ORF">BDW59DRAFT_149690</name>
</gene>
<evidence type="ECO:0000313" key="4">
    <source>
        <dbReference type="Proteomes" id="UP001610335"/>
    </source>
</evidence>
<name>A0ABR4I307_9EURO</name>